<dbReference type="InterPro" id="IPR041098">
    <property type="entry name" value="Rv2175c_C"/>
</dbReference>
<name>A0ABS7ZJB1_9MICO</name>
<dbReference type="GO" id="GO:0003677">
    <property type="term" value="F:DNA binding"/>
    <property type="evidence" value="ECO:0007669"/>
    <property type="project" value="UniProtKB-KW"/>
</dbReference>
<keyword evidence="3" id="KW-0238">DNA-binding</keyword>
<feature type="domain" description="DNA-binding protein Rv2175c wHTH" evidence="2">
    <location>
        <begin position="13"/>
        <end position="68"/>
    </location>
</feature>
<sequence length="133" mass="14268">MSDAVPQSDSPDAQHALDALVGAWMNLPDVAEALGIDVKRVRGLVADRRIIGVRRGERGVFQVPAAFLVDGEDGTEVLPSLRGTLMVLGDVGMSDAEVLRWLFEPEESIGTAPVEALRSGRTHEVRRVAQALA</sequence>
<evidence type="ECO:0000259" key="1">
    <source>
        <dbReference type="Pfam" id="PF18367"/>
    </source>
</evidence>
<evidence type="ECO:0000313" key="4">
    <source>
        <dbReference type="Proteomes" id="UP001319870"/>
    </source>
</evidence>
<protein>
    <submittedName>
        <fullName evidence="3">DNA-binding protein</fullName>
    </submittedName>
</protein>
<gene>
    <name evidence="3" type="ORF">LEP48_10975</name>
</gene>
<keyword evidence="4" id="KW-1185">Reference proteome</keyword>
<dbReference type="Pfam" id="PF21531">
    <property type="entry name" value="Rv2175c_wHTH"/>
    <property type="match status" value="1"/>
</dbReference>
<accession>A0ABS7ZJB1</accession>
<evidence type="ECO:0000313" key="3">
    <source>
        <dbReference type="EMBL" id="MCA5893870.1"/>
    </source>
</evidence>
<proteinExistence type="predicted"/>
<evidence type="ECO:0000259" key="2">
    <source>
        <dbReference type="Pfam" id="PF21531"/>
    </source>
</evidence>
<feature type="domain" description="Rv2175c C-terminal" evidence="1">
    <location>
        <begin position="80"/>
        <end position="133"/>
    </location>
</feature>
<comment type="caution">
    <text evidence="3">The sequence shown here is derived from an EMBL/GenBank/DDBJ whole genome shotgun (WGS) entry which is preliminary data.</text>
</comment>
<dbReference type="InterPro" id="IPR048576">
    <property type="entry name" value="Rv2175c_wHTH"/>
</dbReference>
<dbReference type="EMBL" id="JAIXCQ010000007">
    <property type="protein sequence ID" value="MCA5893870.1"/>
    <property type="molecule type" value="Genomic_DNA"/>
</dbReference>
<dbReference type="Pfam" id="PF18367">
    <property type="entry name" value="Rv2175c_C"/>
    <property type="match status" value="1"/>
</dbReference>
<dbReference type="RefSeq" id="WP_225565639.1">
    <property type="nucleotide sequence ID" value="NZ_JAIXCQ010000007.1"/>
</dbReference>
<dbReference type="Proteomes" id="UP001319870">
    <property type="component" value="Unassembled WGS sequence"/>
</dbReference>
<organism evidence="3 4">
    <name type="scientific">Isoptericola luteus</name>
    <dbReference type="NCBI Taxonomy" id="2879484"/>
    <lineage>
        <taxon>Bacteria</taxon>
        <taxon>Bacillati</taxon>
        <taxon>Actinomycetota</taxon>
        <taxon>Actinomycetes</taxon>
        <taxon>Micrococcales</taxon>
        <taxon>Promicromonosporaceae</taxon>
        <taxon>Isoptericola</taxon>
    </lineage>
</organism>
<reference evidence="3 4" key="1">
    <citation type="submission" date="2021-09" db="EMBL/GenBank/DDBJ databases">
        <title>Isoptericola luteus sp. nov., a novel bacterium isolated from Harbin, the capital city of Heilongjiang province.</title>
        <authorList>
            <person name="Li J."/>
        </authorList>
    </citation>
    <scope>NUCLEOTIDE SEQUENCE [LARGE SCALE GENOMIC DNA]</scope>
    <source>
        <strain evidence="3 4">NEAU-Y5</strain>
    </source>
</reference>